<keyword evidence="4" id="KW-0167">Capsid protein</keyword>
<keyword evidence="7" id="KW-1162">Viral penetration into host cytoplasm</keyword>
<keyword evidence="6" id="KW-0945">Host-virus interaction</keyword>
<evidence type="ECO:0000256" key="2">
    <source>
        <dbReference type="ARBA" id="ARBA00008722"/>
    </source>
</evidence>
<keyword evidence="12" id="KW-1160">Virus entry into host cell</keyword>
<evidence type="ECO:0000256" key="4">
    <source>
        <dbReference type="ARBA" id="ARBA00022561"/>
    </source>
</evidence>
<keyword evidence="5" id="KW-1165">Clathrin-mediated endocytosis of virus by host</keyword>
<name>A0A126Q9C1_BTV</name>
<proteinExistence type="inferred from homology"/>
<keyword evidence="11" id="KW-1153">Inner capsid protein</keyword>
<evidence type="ECO:0000256" key="8">
    <source>
        <dbReference type="ARBA" id="ARBA00022804"/>
    </source>
</evidence>
<gene>
    <name evidence="13" type="primary">VP2</name>
</gene>
<dbReference type="EMBL" id="KT945045">
    <property type="protein sequence ID" value="AMK01830.1"/>
    <property type="molecule type" value="Genomic_RNA"/>
</dbReference>
<evidence type="ECO:0000256" key="5">
    <source>
        <dbReference type="ARBA" id="ARBA00022570"/>
    </source>
</evidence>
<evidence type="ECO:0000256" key="11">
    <source>
        <dbReference type="ARBA" id="ARBA00022996"/>
    </source>
</evidence>
<evidence type="ECO:0000256" key="6">
    <source>
        <dbReference type="ARBA" id="ARBA00022581"/>
    </source>
</evidence>
<dbReference type="InterPro" id="IPR001742">
    <property type="entry name" value="Capsid_VP2_Orbivir"/>
</dbReference>
<keyword evidence="10" id="KW-1164">Virus endocytosis by host</keyword>
<dbReference type="GO" id="GO:0075512">
    <property type="term" value="P:clathrin-dependent endocytosis of virus by host cell"/>
    <property type="evidence" value="ECO:0007669"/>
    <property type="project" value="UniProtKB-KW"/>
</dbReference>
<reference evidence="13" key="1">
    <citation type="journal article" date="2016" name="Transbound. Emerg. Dis.">
        <title>Phylogenetic Characterization Genome Segment 2 of Bluetongue Virus Strains Belonging to Serotypes 5, 7 and 24 Isolated for the First Time in China During 2012 to 2014.</title>
        <authorList>
            <person name="Yang H."/>
            <person name="Xiao L."/>
            <person name="Wang J."/>
            <person name="Meng J."/>
            <person name="Lv M."/>
            <person name="Liao D."/>
            <person name="Song J."/>
            <person name="Gao L."/>
            <person name="Xiong H."/>
            <person name="He Y."/>
            <person name="Niu B."/>
            <person name="Chuang X."/>
            <person name="Li H."/>
        </authorList>
    </citation>
    <scope>NUCLEOTIDE SEQUENCE</scope>
    <source>
        <strain evidence="13">V136</strain>
    </source>
</reference>
<evidence type="ECO:0000256" key="9">
    <source>
        <dbReference type="ARBA" id="ARBA00022844"/>
    </source>
</evidence>
<evidence type="ECO:0000256" key="12">
    <source>
        <dbReference type="ARBA" id="ARBA00023296"/>
    </source>
</evidence>
<comment type="subcellular location">
    <subcellularLocation>
        <location evidence="1">Virion</location>
    </subcellularLocation>
</comment>
<protein>
    <recommendedName>
        <fullName evidence="3">Outer capsid protein VP2</fullName>
    </recommendedName>
</protein>
<evidence type="ECO:0000256" key="10">
    <source>
        <dbReference type="ARBA" id="ARBA00022890"/>
    </source>
</evidence>
<dbReference type="GO" id="GO:0005198">
    <property type="term" value="F:structural molecule activity"/>
    <property type="evidence" value="ECO:0007669"/>
    <property type="project" value="InterPro"/>
</dbReference>
<evidence type="ECO:0000256" key="7">
    <source>
        <dbReference type="ARBA" id="ARBA00022595"/>
    </source>
</evidence>
<evidence type="ECO:0000256" key="3">
    <source>
        <dbReference type="ARBA" id="ARBA00015347"/>
    </source>
</evidence>
<dbReference type="GO" id="GO:0019062">
    <property type="term" value="P:virion attachment to host cell"/>
    <property type="evidence" value="ECO:0007669"/>
    <property type="project" value="UniProtKB-KW"/>
</dbReference>
<keyword evidence="8" id="KW-1161">Viral attachment to host cell</keyword>
<comment type="similarity">
    <text evidence="2">Belongs to the orbivirus VP2 family.</text>
</comment>
<evidence type="ECO:0000256" key="1">
    <source>
        <dbReference type="ARBA" id="ARBA00004328"/>
    </source>
</evidence>
<organism evidence="13">
    <name type="scientific">Bluetongue virus 5</name>
    <dbReference type="NCBI Taxonomy" id="248909"/>
    <lineage>
        <taxon>Viruses</taxon>
        <taxon>Riboviria</taxon>
        <taxon>Orthornavirae</taxon>
        <taxon>Duplornaviricota</taxon>
        <taxon>Resentoviricetes</taxon>
        <taxon>Reovirales</taxon>
        <taxon>Sedoreoviridae</taxon>
        <taxon>Orbivirus</taxon>
        <taxon>Orbivirus caerulinguae</taxon>
        <taxon>Bluetongue virus</taxon>
    </lineage>
</organism>
<evidence type="ECO:0000313" key="13">
    <source>
        <dbReference type="EMBL" id="AMK01830.1"/>
    </source>
</evidence>
<keyword evidence="9" id="KW-0946">Virion</keyword>
<dbReference type="Pfam" id="PF00898">
    <property type="entry name" value="Orbi_VP2"/>
    <property type="match status" value="1"/>
</dbReference>
<dbReference type="GO" id="GO:0039625">
    <property type="term" value="C:viral inner capsid"/>
    <property type="evidence" value="ECO:0007669"/>
    <property type="project" value="UniProtKB-KW"/>
</dbReference>
<accession>A0A126Q9C1</accession>
<sequence>MDEFGVPIFRSSQVPHHILEGYDINVDLSDRVVQEDGRHDPNKLKERKTIDVPNGEARFDLSYNPTDNEGNQLPRALDIALCARLTRKSFNTNSGVTFHTDHKWMEWMLSDAMDVQPLRIDLAAQSEYAKCDLFNSSVYVRKKYVDAISYRYISVEDDSKGCNHTRIYSVNHLINCGLYNVAQECAYAFKDTNTLIVNSQRENTSEPFQPGNPRIGSLGRRARVDMADPGYPLFRAGLLQIVVNGTIPADIRSEMDRLNQIREAWKRDKNTREVRALDLCILLSKIGRIKMNMEEEPKDEGVMSLRFQGKIDAMFFSENTEKTNIMRDGSGRTDDERFYALLLICATDAFSRRIWRTNPYPCLRGTLIAAECVLGDPYKTLRRKFDWSVRHAGDKMLEGSSYVFTRINLFDTDKAPGSRVIHWIQETFPVIKTTWAEGCSLADEAPDDHLHCKIDHAQYRDLVSRVINGGWDQENFKIHKLFVERGNIFLMDFEKDAKITTQSEVEYPYYYDTWVYAPIFSTRYKITETEIANAKSPDPAIKRTLAPLSDDPVALQLRAVGHLYDTRPAIMGQTLSSRQNQTALHKTLLDDPENDRYYEARSIKKVDNPCSVHYTSSFILQKISELVLSLMIYHIEHDWEPLKQYTHPEISTEFGEISCEICDISQLTVLLIDLFFENRRTVRPSEETRYIIHQIRESRGDGRLKTLERLFPAYGQALRKIESATEVGHITMLNFLPFFFLLGDNIIYKHGEWTVPILIYTDGVMIWPAQVGANYNRFGFCGFLNYMRFHAGSQLRSKVLDDAEKTIAKEMLKYYMKTDIFSGGVQKNIRVTKSMQMEIYHSSLCGGLSDAVVYALPISFPIKCLTLIIIGDDLVEPQLRISRVMDYFKHVSEHVRGIASISISRNGDVSTYSRGIVHVELLKKNILKYQFQVALLKVKGYVFGNDEMLIKLLNV</sequence>